<dbReference type="Proteomes" id="UP001143910">
    <property type="component" value="Unassembled WGS sequence"/>
</dbReference>
<keyword evidence="2" id="KW-1185">Reference proteome</keyword>
<reference evidence="1" key="1">
    <citation type="submission" date="2022-08" db="EMBL/GenBank/DDBJ databases">
        <title>Genome Sequence of Lecanicillium fungicola.</title>
        <authorList>
            <person name="Buettner E."/>
        </authorList>
    </citation>
    <scope>NUCLEOTIDE SEQUENCE</scope>
    <source>
        <strain evidence="1">Babe33</strain>
    </source>
</reference>
<accession>A0ACC1MTF8</accession>
<comment type="caution">
    <text evidence="1">The sequence shown here is derived from an EMBL/GenBank/DDBJ whole genome shotgun (WGS) entry which is preliminary data.</text>
</comment>
<evidence type="ECO:0000313" key="2">
    <source>
        <dbReference type="Proteomes" id="UP001143910"/>
    </source>
</evidence>
<dbReference type="EMBL" id="JANJQO010001670">
    <property type="protein sequence ID" value="KAJ2969788.1"/>
    <property type="molecule type" value="Genomic_DNA"/>
</dbReference>
<evidence type="ECO:0000313" key="1">
    <source>
        <dbReference type="EMBL" id="KAJ2969788.1"/>
    </source>
</evidence>
<proteinExistence type="predicted"/>
<sequence length="265" mass="30119">MQLLMLRGLAQFSTPVGRLLFTHASNNIKTSYIQRSIAIPKSFLSFEDGIRELLDQYDPAIKLADFLRKVSTIKERSQNPNLTVELVLEAIEVDQELVAFCVTPPLTLKYTQEPLVGPAWSYHRIVHTYPGLRIAKTWNAIRLLRIFLLCFIGGDITPFPNGACVPSTQMQILSSFKMYALDQMVVLARDVLATIPCFVHADDFGKHFYAPARCLAWPLSILEKSTICPEDARQYARKTLEWLAQDLNMPQAVHPDRQPGSREDW</sequence>
<name>A0ACC1MTF8_9HYPO</name>
<organism evidence="1 2">
    <name type="scientific">Zarea fungicola</name>
    <dbReference type="NCBI Taxonomy" id="93591"/>
    <lineage>
        <taxon>Eukaryota</taxon>
        <taxon>Fungi</taxon>
        <taxon>Dikarya</taxon>
        <taxon>Ascomycota</taxon>
        <taxon>Pezizomycotina</taxon>
        <taxon>Sordariomycetes</taxon>
        <taxon>Hypocreomycetidae</taxon>
        <taxon>Hypocreales</taxon>
        <taxon>Cordycipitaceae</taxon>
        <taxon>Zarea</taxon>
    </lineage>
</organism>
<protein>
    <submittedName>
        <fullName evidence="1">Uncharacterized protein</fullName>
    </submittedName>
</protein>
<gene>
    <name evidence="1" type="ORF">NQ176_g8488</name>
</gene>